<evidence type="ECO:0000259" key="1">
    <source>
        <dbReference type="PROSITE" id="PS50878"/>
    </source>
</evidence>
<sequence length="128" mass="14147">MPTRRGATLDLVFNKLGLVGSVTFKGSLGCGTYEMVEFKILREARTAYNFGADPHGHKAKAHGKKGVTGHSQNGLTKVKSRLTNLVVLYNRVRALMDKGRAMAFIYLDLHKAYDTVPHDMLVSKLKKA</sequence>
<gene>
    <name evidence="2" type="ORF">HGM15179_000072</name>
</gene>
<dbReference type="AlphaFoldDB" id="A0A8K1GY85"/>
<protein>
    <recommendedName>
        <fullName evidence="1">Reverse transcriptase domain-containing protein</fullName>
    </recommendedName>
</protein>
<dbReference type="InterPro" id="IPR000477">
    <property type="entry name" value="RT_dom"/>
</dbReference>
<dbReference type="OrthoDB" id="6144369at2759"/>
<dbReference type="EMBL" id="SWJQ01000001">
    <property type="protein sequence ID" value="TRZ27027.1"/>
    <property type="molecule type" value="Genomic_DNA"/>
</dbReference>
<evidence type="ECO:0000313" key="3">
    <source>
        <dbReference type="Proteomes" id="UP000796761"/>
    </source>
</evidence>
<dbReference type="PROSITE" id="PS50878">
    <property type="entry name" value="RT_POL"/>
    <property type="match status" value="1"/>
</dbReference>
<reference evidence="2" key="1">
    <citation type="submission" date="2019-04" db="EMBL/GenBank/DDBJ databases">
        <title>Genome assembly of Zosterops borbonicus 15179.</title>
        <authorList>
            <person name="Leroy T."/>
            <person name="Anselmetti Y."/>
            <person name="Tilak M.-K."/>
            <person name="Nabholz B."/>
        </authorList>
    </citation>
    <scope>NUCLEOTIDE SEQUENCE</scope>
    <source>
        <strain evidence="2">HGM_15179</strain>
        <tissue evidence="2">Muscle</tissue>
    </source>
</reference>
<comment type="caution">
    <text evidence="2">The sequence shown here is derived from an EMBL/GenBank/DDBJ whole genome shotgun (WGS) entry which is preliminary data.</text>
</comment>
<name>A0A8K1GY85_9PASS</name>
<accession>A0A8K1GY85</accession>
<evidence type="ECO:0000313" key="2">
    <source>
        <dbReference type="EMBL" id="TRZ27027.1"/>
    </source>
</evidence>
<feature type="domain" description="Reverse transcriptase" evidence="1">
    <location>
        <begin position="1"/>
        <end position="128"/>
    </location>
</feature>
<keyword evidence="3" id="KW-1185">Reference proteome</keyword>
<proteinExistence type="predicted"/>
<organism evidence="2 3">
    <name type="scientific">Zosterops borbonicus</name>
    <dbReference type="NCBI Taxonomy" id="364589"/>
    <lineage>
        <taxon>Eukaryota</taxon>
        <taxon>Metazoa</taxon>
        <taxon>Chordata</taxon>
        <taxon>Craniata</taxon>
        <taxon>Vertebrata</taxon>
        <taxon>Euteleostomi</taxon>
        <taxon>Archelosauria</taxon>
        <taxon>Archosauria</taxon>
        <taxon>Dinosauria</taxon>
        <taxon>Saurischia</taxon>
        <taxon>Theropoda</taxon>
        <taxon>Coelurosauria</taxon>
        <taxon>Aves</taxon>
        <taxon>Neognathae</taxon>
        <taxon>Neoaves</taxon>
        <taxon>Telluraves</taxon>
        <taxon>Australaves</taxon>
        <taxon>Passeriformes</taxon>
        <taxon>Sylvioidea</taxon>
        <taxon>Zosteropidae</taxon>
        <taxon>Zosterops</taxon>
    </lineage>
</organism>
<dbReference type="Proteomes" id="UP000796761">
    <property type="component" value="Unassembled WGS sequence"/>
</dbReference>